<dbReference type="AlphaFoldDB" id="A0A7D9HPU5"/>
<accession>A0A7D9HPU5</accession>
<dbReference type="InterPro" id="IPR012816">
    <property type="entry name" value="NADAR"/>
</dbReference>
<feature type="compositionally biased region" description="Basic and acidic residues" evidence="1">
    <location>
        <begin position="406"/>
        <end position="427"/>
    </location>
</feature>
<feature type="compositionally biased region" description="Basic and acidic residues" evidence="1">
    <location>
        <begin position="332"/>
        <end position="390"/>
    </location>
</feature>
<comment type="caution">
    <text evidence="2">The sequence shown here is derived from an EMBL/GenBank/DDBJ whole genome shotgun (WGS) entry which is preliminary data.</text>
</comment>
<dbReference type="EMBL" id="CACRXK020001562">
    <property type="protein sequence ID" value="CAB3989862.1"/>
    <property type="molecule type" value="Genomic_DNA"/>
</dbReference>
<keyword evidence="3" id="KW-1185">Reference proteome</keyword>
<feature type="compositionally biased region" description="Acidic residues" evidence="1">
    <location>
        <begin position="391"/>
        <end position="404"/>
    </location>
</feature>
<evidence type="ECO:0000313" key="2">
    <source>
        <dbReference type="EMBL" id="CAB3989862.1"/>
    </source>
</evidence>
<dbReference type="Gene3D" id="1.10.357.40">
    <property type="entry name" value="YbiA-like"/>
    <property type="match status" value="1"/>
</dbReference>
<organism evidence="2 3">
    <name type="scientific">Paramuricea clavata</name>
    <name type="common">Red gorgonian</name>
    <name type="synonym">Violescent sea-whip</name>
    <dbReference type="NCBI Taxonomy" id="317549"/>
    <lineage>
        <taxon>Eukaryota</taxon>
        <taxon>Metazoa</taxon>
        <taxon>Cnidaria</taxon>
        <taxon>Anthozoa</taxon>
        <taxon>Octocorallia</taxon>
        <taxon>Malacalcyonacea</taxon>
        <taxon>Plexauridae</taxon>
        <taxon>Paramuricea</taxon>
    </lineage>
</organism>
<feature type="region of interest" description="Disordered" evidence="1">
    <location>
        <begin position="218"/>
        <end position="442"/>
    </location>
</feature>
<sequence>MVQWRQLVAFSLGVQLRAPRTFINIQIHRFENSQLARQKSKMADEDEPITFNSRSKSPYDKFSNFYEAEIKLPEGVFRSIEHYFQAMKFIDKNHSRFEMNGDLGKRKFDSGSWKESVSRGRFIKSAGGKSGTQKYKLTLRSDGLDRERAKQKMKEGLRKKFASKPFRKLLLETGTRMLVHTPMRGKTDYWTGRVDKTSGNINGENNMGKLLMEVRQELKKTEKRSQKKGKSIGAIKDKGKSKFVDENKDDDDIKDENKGVDDIKDEGKGVDDIKDDNQKGGDVIKGDDEITTSKTKDSPGYKAAKRKHGGNDVQVKNPDEEVSKGPKIKRKKIEEKSKDVLEGRDENKDGDKNKDDDKKGGVEDKGDDAETSRETMEGSGNKGEKRKREDDDVQEERLDEEVPEDPNIKRKKIEEKSKDDLENKSGDENESDGEETTHETKE</sequence>
<dbReference type="Pfam" id="PF08719">
    <property type="entry name" value="NADAR"/>
    <property type="match status" value="1"/>
</dbReference>
<dbReference type="Proteomes" id="UP001152795">
    <property type="component" value="Unassembled WGS sequence"/>
</dbReference>
<dbReference type="OrthoDB" id="206452at2759"/>
<evidence type="ECO:0000256" key="1">
    <source>
        <dbReference type="SAM" id="MobiDB-lite"/>
    </source>
</evidence>
<dbReference type="SUPFAM" id="SSF143990">
    <property type="entry name" value="YbiA-like"/>
    <property type="match status" value="1"/>
</dbReference>
<feature type="compositionally biased region" description="Basic and acidic residues" evidence="1">
    <location>
        <begin position="255"/>
        <end position="288"/>
    </location>
</feature>
<dbReference type="CDD" id="cd15457">
    <property type="entry name" value="NADAR"/>
    <property type="match status" value="1"/>
</dbReference>
<gene>
    <name evidence="2" type="ORF">PACLA_8A059595</name>
</gene>
<feature type="compositionally biased region" description="Basic and acidic residues" evidence="1">
    <location>
        <begin position="235"/>
        <end position="246"/>
    </location>
</feature>
<reference evidence="2" key="1">
    <citation type="submission" date="2020-04" db="EMBL/GenBank/DDBJ databases">
        <authorList>
            <person name="Alioto T."/>
            <person name="Alioto T."/>
            <person name="Gomez Garrido J."/>
        </authorList>
    </citation>
    <scope>NUCLEOTIDE SEQUENCE</scope>
    <source>
        <strain evidence="2">A484AB</strain>
    </source>
</reference>
<proteinExistence type="predicted"/>
<protein>
    <submittedName>
        <fullName evidence="2">Uncharacterized protein</fullName>
    </submittedName>
</protein>
<dbReference type="InterPro" id="IPR037238">
    <property type="entry name" value="YbiA-like_sf"/>
</dbReference>
<evidence type="ECO:0000313" key="3">
    <source>
        <dbReference type="Proteomes" id="UP001152795"/>
    </source>
</evidence>
<name>A0A7D9HPU5_PARCT</name>